<dbReference type="Pfam" id="PF08100">
    <property type="entry name" value="Dimerisation"/>
    <property type="match status" value="1"/>
</dbReference>
<evidence type="ECO:0000313" key="8">
    <source>
        <dbReference type="Proteomes" id="UP000016922"/>
    </source>
</evidence>
<dbReference type="InterPro" id="IPR016461">
    <property type="entry name" value="COMT-like"/>
</dbReference>
<dbReference type="Gene3D" id="3.40.50.150">
    <property type="entry name" value="Vaccinia Virus protein VP39"/>
    <property type="match status" value="1"/>
</dbReference>
<dbReference type="GO" id="GO:0008171">
    <property type="term" value="F:O-methyltransferase activity"/>
    <property type="evidence" value="ECO:0007669"/>
    <property type="project" value="InterPro"/>
</dbReference>
<feature type="active site" description="Proton acceptor" evidence="4">
    <location>
        <position position="288"/>
    </location>
</feature>
<feature type="domain" description="O-methyltransferase dimerisation" evidence="6">
    <location>
        <begin position="52"/>
        <end position="117"/>
    </location>
</feature>
<dbReference type="RefSeq" id="XP_008085564.1">
    <property type="nucleotide sequence ID" value="XM_008087373.1"/>
</dbReference>
<evidence type="ECO:0000256" key="1">
    <source>
        <dbReference type="ARBA" id="ARBA00022603"/>
    </source>
</evidence>
<dbReference type="InterPro" id="IPR001077">
    <property type="entry name" value="COMT_C"/>
</dbReference>
<dbReference type="SUPFAM" id="SSF46785">
    <property type="entry name" value="Winged helix' DNA-binding domain"/>
    <property type="match status" value="1"/>
</dbReference>
<evidence type="ECO:0000259" key="6">
    <source>
        <dbReference type="Pfam" id="PF08100"/>
    </source>
</evidence>
<keyword evidence="3" id="KW-0949">S-adenosyl-L-methionine</keyword>
<reference evidence="7 8" key="1">
    <citation type="journal article" date="2013" name="BMC Genomics">
        <title>Genomics-driven discovery of the pneumocandin biosynthetic gene cluster in the fungus Glarea lozoyensis.</title>
        <authorList>
            <person name="Chen L."/>
            <person name="Yue Q."/>
            <person name="Zhang X."/>
            <person name="Xiang M."/>
            <person name="Wang C."/>
            <person name="Li S."/>
            <person name="Che Y."/>
            <person name="Ortiz-Lopez F.J."/>
            <person name="Bills G.F."/>
            <person name="Liu X."/>
            <person name="An Z."/>
        </authorList>
    </citation>
    <scope>NUCLEOTIDE SEQUENCE [LARGE SCALE GENOMIC DNA]</scope>
    <source>
        <strain evidence="8">ATCC 20868 / MF5171</strain>
    </source>
</reference>
<dbReference type="Pfam" id="PF00891">
    <property type="entry name" value="Methyltransf_2"/>
    <property type="match status" value="1"/>
</dbReference>
<proteinExistence type="predicted"/>
<dbReference type="PANTHER" id="PTHR43712:SF4">
    <property type="entry name" value="O-METHYLTRANSFERASE DOMAIN-CONTAINING PROTEIN"/>
    <property type="match status" value="1"/>
</dbReference>
<dbReference type="PIRSF" id="PIRSF005739">
    <property type="entry name" value="O-mtase"/>
    <property type="match status" value="1"/>
</dbReference>
<evidence type="ECO:0000256" key="3">
    <source>
        <dbReference type="ARBA" id="ARBA00022691"/>
    </source>
</evidence>
<feature type="domain" description="O-methyltransferase C-terminal" evidence="5">
    <location>
        <begin position="218"/>
        <end position="357"/>
    </location>
</feature>
<evidence type="ECO:0000313" key="7">
    <source>
        <dbReference type="EMBL" id="EPE28205.1"/>
    </source>
</evidence>
<dbReference type="SUPFAM" id="SSF53335">
    <property type="entry name" value="S-adenosyl-L-methionine-dependent methyltransferases"/>
    <property type="match status" value="1"/>
</dbReference>
<dbReference type="GO" id="GO:0032259">
    <property type="term" value="P:methylation"/>
    <property type="evidence" value="ECO:0007669"/>
    <property type="project" value="UniProtKB-KW"/>
</dbReference>
<dbReference type="PANTHER" id="PTHR43712">
    <property type="entry name" value="PUTATIVE (AFU_ORTHOLOGUE AFUA_4G14580)-RELATED"/>
    <property type="match status" value="1"/>
</dbReference>
<dbReference type="OrthoDB" id="2410195at2759"/>
<dbReference type="Proteomes" id="UP000016922">
    <property type="component" value="Unassembled WGS sequence"/>
</dbReference>
<dbReference type="EMBL" id="KE145369">
    <property type="protein sequence ID" value="EPE28205.1"/>
    <property type="molecule type" value="Genomic_DNA"/>
</dbReference>
<dbReference type="OMA" id="CGARERM"/>
<dbReference type="HOGENOM" id="CLU_005533_5_0_1"/>
<dbReference type="PROSITE" id="PS51683">
    <property type="entry name" value="SAM_OMT_II"/>
    <property type="match status" value="1"/>
</dbReference>
<evidence type="ECO:0000256" key="4">
    <source>
        <dbReference type="PIRSR" id="PIRSR005739-1"/>
    </source>
</evidence>
<dbReference type="AlphaFoldDB" id="S3CRA9"/>
<dbReference type="InterPro" id="IPR029063">
    <property type="entry name" value="SAM-dependent_MTases_sf"/>
</dbReference>
<dbReference type="eggNOG" id="KOG3178">
    <property type="taxonomic scope" value="Eukaryota"/>
</dbReference>
<accession>S3CRA9</accession>
<organism evidence="7 8">
    <name type="scientific">Glarea lozoyensis (strain ATCC 20868 / MF5171)</name>
    <dbReference type="NCBI Taxonomy" id="1116229"/>
    <lineage>
        <taxon>Eukaryota</taxon>
        <taxon>Fungi</taxon>
        <taxon>Dikarya</taxon>
        <taxon>Ascomycota</taxon>
        <taxon>Pezizomycotina</taxon>
        <taxon>Leotiomycetes</taxon>
        <taxon>Helotiales</taxon>
        <taxon>Helotiaceae</taxon>
        <taxon>Glarea</taxon>
    </lineage>
</organism>
<gene>
    <name evidence="7" type="ORF">GLAREA_04996</name>
</gene>
<dbReference type="KEGG" id="glz:GLAREA_04996"/>
<keyword evidence="8" id="KW-1185">Reference proteome</keyword>
<evidence type="ECO:0000259" key="5">
    <source>
        <dbReference type="Pfam" id="PF00891"/>
    </source>
</evidence>
<dbReference type="InterPro" id="IPR036390">
    <property type="entry name" value="WH_DNA-bd_sf"/>
</dbReference>
<protein>
    <submittedName>
        <fullName evidence="7">S-adenosyl-L-methionine-dependent methyltransferase</fullName>
    </submittedName>
</protein>
<keyword evidence="1 7" id="KW-0489">Methyltransferase</keyword>
<keyword evidence="2 7" id="KW-0808">Transferase</keyword>
<name>S3CRA9_GLAL2</name>
<dbReference type="InterPro" id="IPR036388">
    <property type="entry name" value="WH-like_DNA-bd_sf"/>
</dbReference>
<dbReference type="GeneID" id="19464051"/>
<dbReference type="Gene3D" id="1.10.10.10">
    <property type="entry name" value="Winged helix-like DNA-binding domain superfamily/Winged helix DNA-binding domain"/>
    <property type="match status" value="1"/>
</dbReference>
<sequence>MEEALDQVKRLATASQHSRQQAIIALQNLAFSLETPDYTLHRYGHMSLQAALVQVGIDLKLFRCLVESVVPLTVQQISEKTGAEGQLMNRILRFLASIGAVSESDKYQYCANHVTRNLAESVVEAGLSHYFNTAAPQYQALPVYLQENGYKNPTDDTKTAFQLAFDTSLNSYAWFASNPRHLAYFNAYMALRRNPDVTWLSVYPVVEEAAKWSAEKGLFINIGGGIGHQCAQFKEKYPSLQGRIVLQDLPHSVAQALPTPGVENMAHDMFERQPILGAKFYHLRGVLHNQSPLKVQQLLENIKAAMGSDSILLVDELVLPNSRVNYIAASIDMTMLSAFASMERTEAQWRETFEHVGLELVHTYTYYPQGYESVMDVRLPRTQIASHDR</sequence>
<dbReference type="InterPro" id="IPR012967">
    <property type="entry name" value="COMT_dimerisation"/>
</dbReference>
<dbReference type="GO" id="GO:0046983">
    <property type="term" value="F:protein dimerization activity"/>
    <property type="evidence" value="ECO:0007669"/>
    <property type="project" value="InterPro"/>
</dbReference>
<evidence type="ECO:0000256" key="2">
    <source>
        <dbReference type="ARBA" id="ARBA00022679"/>
    </source>
</evidence>